<gene>
    <name evidence="2" type="ORF">C7456_10811</name>
</gene>
<protein>
    <recommendedName>
        <fullName evidence="4">Ig-like domain-containing protein</fullName>
    </recommendedName>
</protein>
<feature type="signal peptide" evidence="1">
    <location>
        <begin position="1"/>
        <end position="19"/>
    </location>
</feature>
<keyword evidence="3" id="KW-1185">Reference proteome</keyword>
<name>A0A316HW92_9GAMM</name>
<dbReference type="EMBL" id="QGHC01000008">
    <property type="protein sequence ID" value="PWK85716.1"/>
    <property type="molecule type" value="Genomic_DNA"/>
</dbReference>
<accession>A0A316HW92</accession>
<dbReference type="AlphaFoldDB" id="A0A316HW92"/>
<reference evidence="2 3" key="1">
    <citation type="submission" date="2018-05" db="EMBL/GenBank/DDBJ databases">
        <title>Genomic Encyclopedia of Type Strains, Phase IV (KMG-IV): sequencing the most valuable type-strain genomes for metagenomic binning, comparative biology and taxonomic classification.</title>
        <authorList>
            <person name="Goeker M."/>
        </authorList>
    </citation>
    <scope>NUCLEOTIDE SEQUENCE [LARGE SCALE GENOMIC DNA]</scope>
    <source>
        <strain evidence="2 3">DSM 14263</strain>
    </source>
</reference>
<evidence type="ECO:0000313" key="2">
    <source>
        <dbReference type="EMBL" id="PWK85716.1"/>
    </source>
</evidence>
<evidence type="ECO:0000256" key="1">
    <source>
        <dbReference type="SAM" id="SignalP"/>
    </source>
</evidence>
<proteinExistence type="predicted"/>
<dbReference type="Proteomes" id="UP000245812">
    <property type="component" value="Unassembled WGS sequence"/>
</dbReference>
<organism evidence="2 3">
    <name type="scientific">Fulvimonas soli</name>
    <dbReference type="NCBI Taxonomy" id="155197"/>
    <lineage>
        <taxon>Bacteria</taxon>
        <taxon>Pseudomonadati</taxon>
        <taxon>Pseudomonadota</taxon>
        <taxon>Gammaproteobacteria</taxon>
        <taxon>Lysobacterales</taxon>
        <taxon>Rhodanobacteraceae</taxon>
        <taxon>Fulvimonas</taxon>
    </lineage>
</organism>
<dbReference type="RefSeq" id="WP_139942929.1">
    <property type="nucleotide sequence ID" value="NZ_MSZV01000089.1"/>
</dbReference>
<sequence length="142" mass="14219">MRYTTSTLAGGLLAAFLMAGCCPDKSQQANQGSPAPAASTVVAAAGQAQATLRVTPSALRECEVKPGVGVAVQVAWDASRAGVTTTKAWVQAPGGERKLWTAGGATGSQTTGPWTSPGTTFVLTDGGDRTLAQATIAAVPCK</sequence>
<keyword evidence="1" id="KW-0732">Signal</keyword>
<evidence type="ECO:0008006" key="4">
    <source>
        <dbReference type="Google" id="ProtNLM"/>
    </source>
</evidence>
<comment type="caution">
    <text evidence="2">The sequence shown here is derived from an EMBL/GenBank/DDBJ whole genome shotgun (WGS) entry which is preliminary data.</text>
</comment>
<dbReference type="PROSITE" id="PS51257">
    <property type="entry name" value="PROKAR_LIPOPROTEIN"/>
    <property type="match status" value="1"/>
</dbReference>
<evidence type="ECO:0000313" key="3">
    <source>
        <dbReference type="Proteomes" id="UP000245812"/>
    </source>
</evidence>
<feature type="chain" id="PRO_5016462142" description="Ig-like domain-containing protein" evidence="1">
    <location>
        <begin position="20"/>
        <end position="142"/>
    </location>
</feature>